<accession>A0A2G1DF82</accession>
<dbReference type="SUPFAM" id="SSF47413">
    <property type="entry name" value="lambda repressor-like DNA-binding domains"/>
    <property type="match status" value="1"/>
</dbReference>
<dbReference type="KEGG" id="amol:AMOL_0256"/>
<dbReference type="Gene3D" id="1.10.260.40">
    <property type="entry name" value="lambda repressor-like DNA-binding domains"/>
    <property type="match status" value="1"/>
</dbReference>
<evidence type="ECO:0000313" key="4">
    <source>
        <dbReference type="Proteomes" id="UP000221222"/>
    </source>
</evidence>
<evidence type="ECO:0000313" key="3">
    <source>
        <dbReference type="EMBL" id="PHO17139.1"/>
    </source>
</evidence>
<dbReference type="Proteomes" id="UP000262712">
    <property type="component" value="Chromosome"/>
</dbReference>
<dbReference type="InterPro" id="IPR001387">
    <property type="entry name" value="Cro/C1-type_HTH"/>
</dbReference>
<dbReference type="RefSeq" id="WP_099343371.1">
    <property type="nucleotide sequence ID" value="NZ_CP032098.1"/>
</dbReference>
<dbReference type="GO" id="GO:0003677">
    <property type="term" value="F:DNA binding"/>
    <property type="evidence" value="ECO:0007669"/>
    <property type="project" value="InterPro"/>
</dbReference>
<dbReference type="PROSITE" id="PS50943">
    <property type="entry name" value="HTH_CROC1"/>
    <property type="match status" value="1"/>
</dbReference>
<protein>
    <submittedName>
        <fullName evidence="3">Transcriptional regulator</fullName>
    </submittedName>
</protein>
<feature type="domain" description="HTH cro/C1-type" evidence="1">
    <location>
        <begin position="40"/>
        <end position="73"/>
    </location>
</feature>
<evidence type="ECO:0000259" key="1">
    <source>
        <dbReference type="PROSITE" id="PS50943"/>
    </source>
</evidence>
<sequence>MEIYERINQILKEKKMTKKEFAARLLAINPKVNRLGEAPSVSSIYAYLNGTSSIKADFIPFIAEALNVAEQELFEDNSNNRNRYLKYILKDLSKNELELIKNRIEDLCHWEQAMTEQVEKIYTYKTNKDKIDELISLLPYMPDALYDNVIKKVREIKEFTDTY</sequence>
<dbReference type="EMBL" id="CP032098">
    <property type="protein sequence ID" value="AXX91272.1"/>
    <property type="molecule type" value="Genomic_DNA"/>
</dbReference>
<dbReference type="Proteomes" id="UP000221222">
    <property type="component" value="Unassembled WGS sequence"/>
</dbReference>
<gene>
    <name evidence="2" type="ORF">AMOL_0256</name>
    <name evidence="3" type="ORF">CPU12_12030</name>
</gene>
<dbReference type="InterPro" id="IPR010982">
    <property type="entry name" value="Lambda_DNA-bd_dom_sf"/>
</dbReference>
<dbReference type="CDD" id="cd00093">
    <property type="entry name" value="HTH_XRE"/>
    <property type="match status" value="1"/>
</dbReference>
<dbReference type="EMBL" id="NXFY01000023">
    <property type="protein sequence ID" value="PHO17139.1"/>
    <property type="molecule type" value="Genomic_DNA"/>
</dbReference>
<reference evidence="3 4" key="1">
    <citation type="submission" date="2017-09" db="EMBL/GenBank/DDBJ databases">
        <title>Arcobacter canalis sp. nov., a new species isolated from a water canal contaminated with urban sewage.</title>
        <authorList>
            <person name="Perez-Cataluna A."/>
            <person name="Salas-Masso N."/>
            <person name="Figueras M.J."/>
        </authorList>
    </citation>
    <scope>NUCLEOTIDE SEQUENCE [LARGE SCALE GENOMIC DNA]</scope>
    <source>
        <strain evidence="3 4">F98-3</strain>
    </source>
</reference>
<proteinExistence type="predicted"/>
<name>A0A2G1DF82_9BACT</name>
<evidence type="ECO:0000313" key="5">
    <source>
        <dbReference type="Proteomes" id="UP000262712"/>
    </source>
</evidence>
<organism evidence="3 4">
    <name type="scientific">Malaciobacter molluscorum LMG 25693</name>
    <dbReference type="NCBI Taxonomy" id="870501"/>
    <lineage>
        <taxon>Bacteria</taxon>
        <taxon>Pseudomonadati</taxon>
        <taxon>Campylobacterota</taxon>
        <taxon>Epsilonproteobacteria</taxon>
        <taxon>Campylobacterales</taxon>
        <taxon>Arcobacteraceae</taxon>
        <taxon>Malaciobacter</taxon>
    </lineage>
</organism>
<dbReference type="Pfam" id="PF12844">
    <property type="entry name" value="HTH_19"/>
    <property type="match status" value="1"/>
</dbReference>
<reference evidence="2 5" key="2">
    <citation type="submission" date="2018-08" db="EMBL/GenBank/DDBJ databases">
        <title>Complete genome of the Arcobacter molluscorum type strain LMG 25693.</title>
        <authorList>
            <person name="Miller W.G."/>
            <person name="Yee E."/>
            <person name="Bono J.L."/>
        </authorList>
    </citation>
    <scope>NUCLEOTIDE SEQUENCE [LARGE SCALE GENOMIC DNA]</scope>
    <source>
        <strain evidence="2 5">CECT 7696</strain>
    </source>
</reference>
<keyword evidence="4" id="KW-1185">Reference proteome</keyword>
<dbReference type="AlphaFoldDB" id="A0A2G1DF82"/>
<dbReference type="SMART" id="SM00530">
    <property type="entry name" value="HTH_XRE"/>
    <property type="match status" value="1"/>
</dbReference>
<evidence type="ECO:0000313" key="2">
    <source>
        <dbReference type="EMBL" id="AXX91272.1"/>
    </source>
</evidence>